<accession>T0L1B3</accession>
<dbReference type="VEuPathDB" id="MicrosporidiaDB:NAPIS_ORF01100"/>
<keyword evidence="3" id="KW-1185">Reference proteome</keyword>
<reference evidence="2 3" key="1">
    <citation type="journal article" date="2013" name="BMC Genomics">
        <title>Genome sequencing and comparative genomics of honey bee microsporidia, Nosema apis reveal novel insights into host-parasite interactions.</title>
        <authorList>
            <person name="Chen Yp."/>
            <person name="Pettis J.S."/>
            <person name="Zhao Y."/>
            <person name="Liu X."/>
            <person name="Tallon L.J."/>
            <person name="Sadzewicz L.D."/>
            <person name="Li R."/>
            <person name="Zheng H."/>
            <person name="Huang S."/>
            <person name="Zhang X."/>
            <person name="Hamilton M.C."/>
            <person name="Pernal S.F."/>
            <person name="Melathopoulos A.P."/>
            <person name="Yan X."/>
            <person name="Evans J.D."/>
        </authorList>
    </citation>
    <scope>NUCLEOTIDE SEQUENCE [LARGE SCALE GENOMIC DNA]</scope>
    <source>
        <strain evidence="2 3">BRL 01</strain>
    </source>
</reference>
<evidence type="ECO:0000313" key="2">
    <source>
        <dbReference type="EMBL" id="EQB61332.1"/>
    </source>
</evidence>
<sequence>MHILLLPLFSLCLEKCVHKEGSFIFNVKFHIDEETINKILLFVDRNKKISERDKVIKYVNKVVNSFNKEIEEYGIQVRPDYSQLIFEELNLKIKKQIICMEKYSAAALTRLVSAKLSYPNTSGSGYRIIVISCINFHPEQIPFFAIPSFSCGRISTIFSVSTYLLEMQIKMMLKNAVSGQIGIFFSINSSVFRFNACRSAKRCVTNNDLYGRFVKNVEKIEAQTYNYKEL</sequence>
<dbReference type="AlphaFoldDB" id="T0L1B3"/>
<dbReference type="OrthoDB" id="2200152at2759"/>
<feature type="signal peptide" evidence="1">
    <location>
        <begin position="1"/>
        <end position="19"/>
    </location>
</feature>
<dbReference type="HOGENOM" id="CLU_1161446_0_0_1"/>
<protein>
    <submittedName>
        <fullName evidence="2">Uncharacterized protein</fullName>
    </submittedName>
</protein>
<gene>
    <name evidence="2" type="ORF">NAPIS_ORF01100</name>
</gene>
<evidence type="ECO:0000313" key="3">
    <source>
        <dbReference type="Proteomes" id="UP000053780"/>
    </source>
</evidence>
<proteinExistence type="predicted"/>
<feature type="chain" id="PRO_5004566975" evidence="1">
    <location>
        <begin position="20"/>
        <end position="230"/>
    </location>
</feature>
<organism evidence="2 3">
    <name type="scientific">Vairimorpha apis BRL 01</name>
    <dbReference type="NCBI Taxonomy" id="1037528"/>
    <lineage>
        <taxon>Eukaryota</taxon>
        <taxon>Fungi</taxon>
        <taxon>Fungi incertae sedis</taxon>
        <taxon>Microsporidia</taxon>
        <taxon>Nosematidae</taxon>
        <taxon>Vairimorpha</taxon>
    </lineage>
</organism>
<dbReference type="Proteomes" id="UP000053780">
    <property type="component" value="Unassembled WGS sequence"/>
</dbReference>
<evidence type="ECO:0000256" key="1">
    <source>
        <dbReference type="SAM" id="SignalP"/>
    </source>
</evidence>
<keyword evidence="1" id="KW-0732">Signal</keyword>
<dbReference type="EMBL" id="KE647152">
    <property type="protein sequence ID" value="EQB61332.1"/>
    <property type="molecule type" value="Genomic_DNA"/>
</dbReference>
<name>T0L1B3_9MICR</name>